<dbReference type="PANTHER" id="PTHR10202">
    <property type="entry name" value="PRESENILIN"/>
    <property type="match status" value="1"/>
</dbReference>
<evidence type="ECO:0000256" key="1">
    <source>
        <dbReference type="SAM" id="Phobius"/>
    </source>
</evidence>
<dbReference type="PANTHER" id="PTHR10202:SF13">
    <property type="entry name" value="PRESENILIN HOMOLOG"/>
    <property type="match status" value="1"/>
</dbReference>
<proteinExistence type="predicted"/>
<keyword evidence="1" id="KW-0812">Transmembrane</keyword>
<dbReference type="EMBL" id="JAVXUO010000353">
    <property type="protein sequence ID" value="KAK2993055.1"/>
    <property type="molecule type" value="Genomic_DNA"/>
</dbReference>
<keyword evidence="1" id="KW-1133">Transmembrane helix</keyword>
<sequence length="197" mass="21900">MKSFCMVARSSLKELSRWRADSAPPEGQIFFWYLEAVPCRENSKSMPTKDSREFKLMAAATYHAFPWDPIYFPTSLKFCMVLTLIDPNSQEPEMDQNPRPKRTILESLGAEIIRIITPVSFCMLLVVILVSILNTNDSSSSQSISTIAYTEDNSDSTWDKLKGALLNSLVFGSLSLLSPSSWYSSSTSGAPSSSNTT</sequence>
<dbReference type="Pfam" id="PF01080">
    <property type="entry name" value="Presenilin"/>
    <property type="match status" value="1"/>
</dbReference>
<dbReference type="AlphaFoldDB" id="A0AA88SKD6"/>
<dbReference type="GO" id="GO:0006509">
    <property type="term" value="P:membrane protein ectodomain proteolysis"/>
    <property type="evidence" value="ECO:0007669"/>
    <property type="project" value="TreeGrafter"/>
</dbReference>
<reference evidence="2" key="1">
    <citation type="submission" date="2022-12" db="EMBL/GenBank/DDBJ databases">
        <title>Draft genome assemblies for two species of Escallonia (Escalloniales).</title>
        <authorList>
            <person name="Chanderbali A."/>
            <person name="Dervinis C."/>
            <person name="Anghel I."/>
            <person name="Soltis D."/>
            <person name="Soltis P."/>
            <person name="Zapata F."/>
        </authorList>
    </citation>
    <scope>NUCLEOTIDE SEQUENCE</scope>
    <source>
        <strain evidence="2">UCBG92.1500</strain>
        <tissue evidence="2">Leaf</tissue>
    </source>
</reference>
<protein>
    <submittedName>
        <fullName evidence="2">Uncharacterized protein</fullName>
    </submittedName>
</protein>
<accession>A0AA88SKD6</accession>
<evidence type="ECO:0000313" key="3">
    <source>
        <dbReference type="Proteomes" id="UP001187471"/>
    </source>
</evidence>
<keyword evidence="1" id="KW-0472">Membrane</keyword>
<dbReference type="GO" id="GO:0070765">
    <property type="term" value="C:gamma-secretase complex"/>
    <property type="evidence" value="ECO:0007669"/>
    <property type="project" value="TreeGrafter"/>
</dbReference>
<name>A0AA88SKD6_9ASTE</name>
<dbReference type="GO" id="GO:0016485">
    <property type="term" value="P:protein processing"/>
    <property type="evidence" value="ECO:0007669"/>
    <property type="project" value="InterPro"/>
</dbReference>
<keyword evidence="3" id="KW-1185">Reference proteome</keyword>
<organism evidence="2 3">
    <name type="scientific">Escallonia rubra</name>
    <dbReference type="NCBI Taxonomy" id="112253"/>
    <lineage>
        <taxon>Eukaryota</taxon>
        <taxon>Viridiplantae</taxon>
        <taxon>Streptophyta</taxon>
        <taxon>Embryophyta</taxon>
        <taxon>Tracheophyta</taxon>
        <taxon>Spermatophyta</taxon>
        <taxon>Magnoliopsida</taxon>
        <taxon>eudicotyledons</taxon>
        <taxon>Gunneridae</taxon>
        <taxon>Pentapetalae</taxon>
        <taxon>asterids</taxon>
        <taxon>campanulids</taxon>
        <taxon>Escalloniales</taxon>
        <taxon>Escalloniaceae</taxon>
        <taxon>Escallonia</taxon>
    </lineage>
</organism>
<feature type="transmembrane region" description="Helical" evidence="1">
    <location>
        <begin position="112"/>
        <end position="133"/>
    </location>
</feature>
<dbReference type="InterPro" id="IPR001108">
    <property type="entry name" value="Peptidase_A22A"/>
</dbReference>
<dbReference type="Proteomes" id="UP001187471">
    <property type="component" value="Unassembled WGS sequence"/>
</dbReference>
<evidence type="ECO:0000313" key="2">
    <source>
        <dbReference type="EMBL" id="KAK2993055.1"/>
    </source>
</evidence>
<gene>
    <name evidence="2" type="ORF">RJ640_024929</name>
</gene>
<comment type="caution">
    <text evidence="2">The sequence shown here is derived from an EMBL/GenBank/DDBJ whole genome shotgun (WGS) entry which is preliminary data.</text>
</comment>
<dbReference type="GO" id="GO:0042500">
    <property type="term" value="F:aspartic endopeptidase activity, intramembrane cleaving"/>
    <property type="evidence" value="ECO:0007669"/>
    <property type="project" value="InterPro"/>
</dbReference>